<protein>
    <recommendedName>
        <fullName evidence="1">MAE-28990/MAE-18760-like HEPN domain-containing protein</fullName>
    </recommendedName>
</protein>
<dbReference type="EMBL" id="LR595873">
    <property type="protein sequence ID" value="VUD38048.1"/>
    <property type="molecule type" value="Genomic_DNA"/>
</dbReference>
<dbReference type="KEGG" id="vg:55806440"/>
<sequence>MEEMTSKILFQERMQDINEYFSFIQLLINKKPSLVYKENTSDAPIQQPIDIDMTHILKANAFIILYNLIEATISNAIEDIHNVLMSNESLCADTVNENLTRVAFHSLQSPNGKIDFSQGNIAKVIFKEWLNAHKKLIQSNKNPLFSGNVDARKIREVAEKYGFSADTDSEITRNGCNLLPIKKARNDLAHGSESFRNKGRDTSIDTLTEMKDEVFHYLNCILENIQTYLDTQAYLRAAG</sequence>
<accession>A0A653FS73</accession>
<dbReference type="RefSeq" id="YP_009877254.1">
    <property type="nucleotide sequence ID" value="NC_049387.1"/>
</dbReference>
<feature type="domain" description="MAE-28990/MAE-18760-like HEPN" evidence="1">
    <location>
        <begin position="10"/>
        <end position="234"/>
    </location>
</feature>
<evidence type="ECO:0000313" key="3">
    <source>
        <dbReference type="Proteomes" id="UP000422869"/>
    </source>
</evidence>
<proteinExistence type="predicted"/>
<name>A0A653FS73_9CAUD</name>
<keyword evidence="3" id="KW-1185">Reference proteome</keyword>
<evidence type="ECO:0000313" key="2">
    <source>
        <dbReference type="EMBL" id="VUD38048.1"/>
    </source>
</evidence>
<reference evidence="3" key="1">
    <citation type="submission" date="2019-06" db="EMBL/GenBank/DDBJ databases">
        <authorList>
            <person name="Petit M.-A."/>
            <person name="Lossouarn J."/>
        </authorList>
    </citation>
    <scope>NUCLEOTIDE SEQUENCE [LARGE SCALE GENOMIC DNA]</scope>
</reference>
<dbReference type="Pfam" id="PF18737">
    <property type="entry name" value="HEPN_MAE_28990"/>
    <property type="match status" value="1"/>
</dbReference>
<dbReference type="InterPro" id="IPR040788">
    <property type="entry name" value="HEPN_MAE_28990"/>
</dbReference>
<evidence type="ECO:0000259" key="1">
    <source>
        <dbReference type="Pfam" id="PF18737"/>
    </source>
</evidence>
<dbReference type="Proteomes" id="UP000422869">
    <property type="component" value="Chromosome"/>
</dbReference>
<dbReference type="GeneID" id="55806440"/>
<organism evidence="2 3">
    <name type="scientific">Peduovirus P24B2</name>
    <dbReference type="NCBI Taxonomy" id="2844220"/>
    <lineage>
        <taxon>Viruses</taxon>
        <taxon>Duplodnaviria</taxon>
        <taxon>Heunggongvirae</taxon>
        <taxon>Uroviricota</taxon>
        <taxon>Caudoviricetes</taxon>
        <taxon>Peduoviridae</taxon>
        <taxon>Peduovirus</taxon>
    </lineage>
</organism>